<evidence type="ECO:0000259" key="1">
    <source>
        <dbReference type="Pfam" id="PF20075"/>
    </source>
</evidence>
<dbReference type="Proteomes" id="UP000001192">
    <property type="component" value="Plasmid pBPHY01"/>
</dbReference>
<dbReference type="RefSeq" id="WP_012406125.1">
    <property type="nucleotide sequence ID" value="NC_010625.1"/>
</dbReference>
<reference evidence="3" key="1">
    <citation type="journal article" date="2014" name="Stand. Genomic Sci.">
        <title>Complete genome sequence of Burkholderia phymatum STM815(T), a broad host range and efficient nitrogen-fixing symbiont of Mimosa species.</title>
        <authorList>
            <person name="Moulin L."/>
            <person name="Klonowska A."/>
            <person name="Caroline B."/>
            <person name="Booth K."/>
            <person name="Vriezen J.A."/>
            <person name="Melkonian R."/>
            <person name="James E.K."/>
            <person name="Young J.P."/>
            <person name="Bena G."/>
            <person name="Hauser L."/>
            <person name="Land M."/>
            <person name="Kyrpides N."/>
            <person name="Bruce D."/>
            <person name="Chain P."/>
            <person name="Copeland A."/>
            <person name="Pitluck S."/>
            <person name="Woyke T."/>
            <person name="Lizotte-Waniewski M."/>
            <person name="Bristow J."/>
            <person name="Riley M."/>
        </authorList>
    </citation>
    <scope>NUCLEOTIDE SEQUENCE [LARGE SCALE GENOMIC DNA]</scope>
    <source>
        <strain evidence="3">DSM 17167 / CIP 108236 / LMG 21445 / STM815</strain>
        <plasmid evidence="3">Plasmid pBPHY01</plasmid>
    </source>
</reference>
<dbReference type="InterPro" id="IPR045526">
    <property type="entry name" value="DUF6471"/>
</dbReference>
<dbReference type="KEGG" id="bph:Bphy_6962"/>
<evidence type="ECO:0000313" key="2">
    <source>
        <dbReference type="EMBL" id="ACC75969.1"/>
    </source>
</evidence>
<dbReference type="Pfam" id="PF20075">
    <property type="entry name" value="DUF6471"/>
    <property type="match status" value="2"/>
</dbReference>
<gene>
    <name evidence="2" type="ordered locus">Bphy_6962</name>
</gene>
<keyword evidence="2" id="KW-0614">Plasmid</keyword>
<accession>B2JTR6</accession>
<sequence length="178" mass="19917">MQAKQIQCISSGWANLVSRAIHLVLARQEVSYAQLANELSRIGITESARSVQGKVQRGTFKFTFFLQAIVAAHWSPLPSNWKAALSLEERSWEYRAAELLMGELALQPWVGWQSLSRRLEEDIGIHLPPDALGVEIEEGRFTAALYFQCATVCHFDGISTFLDTLSIYEVIKACRSAS</sequence>
<feature type="domain" description="DUF6471" evidence="1">
    <location>
        <begin position="92"/>
        <end position="154"/>
    </location>
</feature>
<name>B2JTR6_PARP8</name>
<evidence type="ECO:0000313" key="3">
    <source>
        <dbReference type="Proteomes" id="UP000001192"/>
    </source>
</evidence>
<keyword evidence="3" id="KW-1185">Reference proteome</keyword>
<dbReference type="EMBL" id="CP001045">
    <property type="protein sequence ID" value="ACC75969.1"/>
    <property type="molecule type" value="Genomic_DNA"/>
</dbReference>
<proteinExistence type="predicted"/>
<dbReference type="AlphaFoldDB" id="B2JTR6"/>
<feature type="domain" description="DUF6471" evidence="1">
    <location>
        <begin position="13"/>
        <end position="75"/>
    </location>
</feature>
<protein>
    <recommendedName>
        <fullName evidence="1">DUF6471 domain-containing protein</fullName>
    </recommendedName>
</protein>
<geneLocation type="plasmid" evidence="2 3">
    <name>pBPHY01</name>
</geneLocation>
<organism evidence="2 3">
    <name type="scientific">Paraburkholderia phymatum (strain DSM 17167 / CIP 108236 / LMG 21445 / STM815)</name>
    <name type="common">Burkholderia phymatum</name>
    <dbReference type="NCBI Taxonomy" id="391038"/>
    <lineage>
        <taxon>Bacteria</taxon>
        <taxon>Pseudomonadati</taxon>
        <taxon>Pseudomonadota</taxon>
        <taxon>Betaproteobacteria</taxon>
        <taxon>Burkholderiales</taxon>
        <taxon>Burkholderiaceae</taxon>
        <taxon>Paraburkholderia</taxon>
    </lineage>
</organism>
<dbReference type="HOGENOM" id="CLU_122731_0_0_4"/>